<feature type="compositionally biased region" description="Pro residues" evidence="8">
    <location>
        <begin position="31"/>
        <end position="43"/>
    </location>
</feature>
<dbReference type="PANTHER" id="PTHR30472">
    <property type="entry name" value="FERRIC ENTEROBACTIN TRANSPORT SYSTEM PERMEASE PROTEIN"/>
    <property type="match status" value="1"/>
</dbReference>
<dbReference type="FunFam" id="1.10.3470.10:FF:000001">
    <property type="entry name" value="Vitamin B12 ABC transporter permease BtuC"/>
    <property type="match status" value="1"/>
</dbReference>
<evidence type="ECO:0000256" key="4">
    <source>
        <dbReference type="ARBA" id="ARBA00022475"/>
    </source>
</evidence>
<sequence>MPPSPGTAGKTSPPAPPSGTATGTAQTGGPAVPPTGPTGPTGPPAGAGGRGVARSTGARLTGLAVSLGVLLLVLLLSIAVGTKQIPPGTVVEALLHHDPADGDHVVVAELRLPRTAVGLAVGAALGLAGAIMQALTRNPLAEPGLLGVNAGASAAVVTAIFLFGVTDLVGYVWFAFLGAGAAAAAVHLLGGGGRGGATPVRLALSGMALQAALLGFTQAVVLLDSTALDELRLWNVGSLAGRDLTILAGVTPFLLAGLLLGLGLGGPLNALALGDEVAVALGTDVARVRLLAMLAITLLCGAATAACGPIAFVGLAVPHVARAITGPDQRWVLPYSAVFAAVLLVGADVVGRVVVRPAELQVGIVTALIGAPVFVWLVRRRKVAGL</sequence>
<keyword evidence="3" id="KW-0813">Transport</keyword>
<feature type="transmembrane region" description="Helical" evidence="9">
    <location>
        <begin position="244"/>
        <end position="264"/>
    </location>
</feature>
<dbReference type="Pfam" id="PF01032">
    <property type="entry name" value="FecCD"/>
    <property type="match status" value="1"/>
</dbReference>
<reference evidence="10 11" key="1">
    <citation type="submission" date="2020-07" db="EMBL/GenBank/DDBJ databases">
        <title>Sequencing the genomes of 1000 actinobacteria strains.</title>
        <authorList>
            <person name="Klenk H.-P."/>
        </authorList>
    </citation>
    <scope>NUCLEOTIDE SEQUENCE [LARGE SCALE GENOMIC DNA]</scope>
    <source>
        <strain evidence="10 11">DSM 42178</strain>
    </source>
</reference>
<evidence type="ECO:0000313" key="11">
    <source>
        <dbReference type="Proteomes" id="UP000567795"/>
    </source>
</evidence>
<evidence type="ECO:0000313" key="10">
    <source>
        <dbReference type="EMBL" id="NYI07381.1"/>
    </source>
</evidence>
<accession>A0A853A9T0</accession>
<feature type="transmembrane region" description="Helical" evidence="9">
    <location>
        <begin position="362"/>
        <end position="379"/>
    </location>
</feature>
<evidence type="ECO:0000256" key="8">
    <source>
        <dbReference type="SAM" id="MobiDB-lite"/>
    </source>
</evidence>
<evidence type="ECO:0000256" key="1">
    <source>
        <dbReference type="ARBA" id="ARBA00004651"/>
    </source>
</evidence>
<comment type="subcellular location">
    <subcellularLocation>
        <location evidence="1">Cell membrane</location>
        <topology evidence="1">Multi-pass membrane protein</topology>
    </subcellularLocation>
</comment>
<evidence type="ECO:0000256" key="9">
    <source>
        <dbReference type="SAM" id="Phobius"/>
    </source>
</evidence>
<feature type="compositionally biased region" description="Low complexity" evidence="8">
    <location>
        <begin position="1"/>
        <end position="30"/>
    </location>
</feature>
<feature type="transmembrane region" description="Helical" evidence="9">
    <location>
        <begin position="332"/>
        <end position="355"/>
    </location>
</feature>
<evidence type="ECO:0000256" key="5">
    <source>
        <dbReference type="ARBA" id="ARBA00022692"/>
    </source>
</evidence>
<dbReference type="InterPro" id="IPR000522">
    <property type="entry name" value="ABC_transptr_permease_BtuC"/>
</dbReference>
<dbReference type="AlphaFoldDB" id="A0A853A9T0"/>
<protein>
    <submittedName>
        <fullName evidence="10">Iron complex transport system permease protein</fullName>
    </submittedName>
</protein>
<dbReference type="GO" id="GO:0022857">
    <property type="term" value="F:transmembrane transporter activity"/>
    <property type="evidence" value="ECO:0007669"/>
    <property type="project" value="InterPro"/>
</dbReference>
<dbReference type="GO" id="GO:0033214">
    <property type="term" value="P:siderophore-iron import into cell"/>
    <property type="evidence" value="ECO:0007669"/>
    <property type="project" value="TreeGrafter"/>
</dbReference>
<comment type="similarity">
    <text evidence="2">Belongs to the binding-protein-dependent transport system permease family. FecCD subfamily.</text>
</comment>
<dbReference type="SUPFAM" id="SSF81345">
    <property type="entry name" value="ABC transporter involved in vitamin B12 uptake, BtuC"/>
    <property type="match status" value="1"/>
</dbReference>
<dbReference type="PANTHER" id="PTHR30472:SF1">
    <property type="entry name" value="FE(3+) DICITRATE TRANSPORT SYSTEM PERMEASE PROTEIN FECC-RELATED"/>
    <property type="match status" value="1"/>
</dbReference>
<feature type="transmembrane region" description="Helical" evidence="9">
    <location>
        <begin position="60"/>
        <end position="80"/>
    </location>
</feature>
<keyword evidence="6 9" id="KW-1133">Transmembrane helix</keyword>
<dbReference type="CDD" id="cd06550">
    <property type="entry name" value="TM_ABC_iron-siderophores_like"/>
    <property type="match status" value="1"/>
</dbReference>
<feature type="region of interest" description="Disordered" evidence="8">
    <location>
        <begin position="1"/>
        <end position="53"/>
    </location>
</feature>
<keyword evidence="7 9" id="KW-0472">Membrane</keyword>
<name>A0A853A9T0_9ACTN</name>
<comment type="caution">
    <text evidence="10">The sequence shown here is derived from an EMBL/GenBank/DDBJ whole genome shotgun (WGS) entry which is preliminary data.</text>
</comment>
<feature type="transmembrane region" description="Helical" evidence="9">
    <location>
        <begin position="202"/>
        <end position="224"/>
    </location>
</feature>
<feature type="transmembrane region" description="Helical" evidence="9">
    <location>
        <begin position="171"/>
        <end position="190"/>
    </location>
</feature>
<organism evidence="10 11">
    <name type="scientific">Allostreptomyces psammosilenae</name>
    <dbReference type="NCBI Taxonomy" id="1892865"/>
    <lineage>
        <taxon>Bacteria</taxon>
        <taxon>Bacillati</taxon>
        <taxon>Actinomycetota</taxon>
        <taxon>Actinomycetes</taxon>
        <taxon>Kitasatosporales</taxon>
        <taxon>Streptomycetaceae</taxon>
        <taxon>Allostreptomyces</taxon>
    </lineage>
</organism>
<dbReference type="Gene3D" id="1.10.3470.10">
    <property type="entry name" value="ABC transporter involved in vitamin B12 uptake, BtuC"/>
    <property type="match status" value="1"/>
</dbReference>
<dbReference type="GO" id="GO:0005886">
    <property type="term" value="C:plasma membrane"/>
    <property type="evidence" value="ECO:0007669"/>
    <property type="project" value="UniProtKB-SubCell"/>
</dbReference>
<keyword evidence="11" id="KW-1185">Reference proteome</keyword>
<proteinExistence type="inferred from homology"/>
<feature type="transmembrane region" description="Helical" evidence="9">
    <location>
        <begin position="144"/>
        <end position="165"/>
    </location>
</feature>
<dbReference type="Proteomes" id="UP000567795">
    <property type="component" value="Unassembled WGS sequence"/>
</dbReference>
<feature type="transmembrane region" description="Helical" evidence="9">
    <location>
        <begin position="115"/>
        <end position="132"/>
    </location>
</feature>
<evidence type="ECO:0000256" key="7">
    <source>
        <dbReference type="ARBA" id="ARBA00023136"/>
    </source>
</evidence>
<evidence type="ECO:0000256" key="3">
    <source>
        <dbReference type="ARBA" id="ARBA00022448"/>
    </source>
</evidence>
<keyword evidence="4" id="KW-1003">Cell membrane</keyword>
<feature type="transmembrane region" description="Helical" evidence="9">
    <location>
        <begin position="290"/>
        <end position="312"/>
    </location>
</feature>
<dbReference type="EMBL" id="JACBZD010000001">
    <property type="protein sequence ID" value="NYI07381.1"/>
    <property type="molecule type" value="Genomic_DNA"/>
</dbReference>
<evidence type="ECO:0000256" key="2">
    <source>
        <dbReference type="ARBA" id="ARBA00007935"/>
    </source>
</evidence>
<evidence type="ECO:0000256" key="6">
    <source>
        <dbReference type="ARBA" id="ARBA00022989"/>
    </source>
</evidence>
<dbReference type="InterPro" id="IPR037294">
    <property type="entry name" value="ABC_BtuC-like"/>
</dbReference>
<gene>
    <name evidence="10" type="ORF">FHU37_004324</name>
</gene>
<keyword evidence="5 9" id="KW-0812">Transmembrane</keyword>